<dbReference type="InterPro" id="IPR010430">
    <property type="entry name" value="DUF1028"/>
</dbReference>
<evidence type="ECO:0008006" key="2">
    <source>
        <dbReference type="Google" id="ProtNLM"/>
    </source>
</evidence>
<sequence length="273" mass="29111">MLKPITLALLIVSSFPSVGLATWSVVAVDQRTGEVVIASATCVAQSRFAVGFSAKGLMDIQAVVVPGKGVAAAQASVDRTRTNQELIHNQIENGTDPTEIIRMLQEDPEIARRQFGIVDLRGRHAGYSGAGNGAVSLHSTGQVAGEPIFYAIQGNILAAETVVDEAVFALQVASGSLTDRVMAAMEAADTNGGDRRCDCNTEPRPEAPCNGKTAHVAYILQAHADDTSGDTFNNGDYKMYLSATDEDIRPSENANPVKTLRMRYDAWMANQGR</sequence>
<protein>
    <recommendedName>
        <fullName evidence="2">DUF1028 domain-containing protein</fullName>
    </recommendedName>
</protein>
<dbReference type="SUPFAM" id="SSF56235">
    <property type="entry name" value="N-terminal nucleophile aminohydrolases (Ntn hydrolases)"/>
    <property type="match status" value="1"/>
</dbReference>
<reference evidence="1" key="1">
    <citation type="submission" date="2018-05" db="EMBL/GenBank/DDBJ databases">
        <authorList>
            <person name="Lanie J.A."/>
            <person name="Ng W.-L."/>
            <person name="Kazmierczak K.M."/>
            <person name="Andrzejewski T.M."/>
            <person name="Davidsen T.M."/>
            <person name="Wayne K.J."/>
            <person name="Tettelin H."/>
            <person name="Glass J.I."/>
            <person name="Rusch D."/>
            <person name="Podicherti R."/>
            <person name="Tsui H.-C.T."/>
            <person name="Winkler M.E."/>
        </authorList>
    </citation>
    <scope>NUCLEOTIDE SEQUENCE</scope>
</reference>
<dbReference type="Gene3D" id="3.60.20.10">
    <property type="entry name" value="Glutamine Phosphoribosylpyrophosphate, subunit 1, domain 1"/>
    <property type="match status" value="1"/>
</dbReference>
<dbReference type="InterPro" id="IPR029055">
    <property type="entry name" value="Ntn_hydrolases_N"/>
</dbReference>
<proteinExistence type="predicted"/>
<dbReference type="AlphaFoldDB" id="A0A381PSX3"/>
<organism evidence="1">
    <name type="scientific">marine metagenome</name>
    <dbReference type="NCBI Taxonomy" id="408172"/>
    <lineage>
        <taxon>unclassified sequences</taxon>
        <taxon>metagenomes</taxon>
        <taxon>ecological metagenomes</taxon>
    </lineage>
</organism>
<gene>
    <name evidence="1" type="ORF">METZ01_LOCUS22995</name>
</gene>
<dbReference type="EMBL" id="UINC01001082">
    <property type="protein sequence ID" value="SUZ70141.1"/>
    <property type="molecule type" value="Genomic_DNA"/>
</dbReference>
<dbReference type="PANTHER" id="PTHR39328:SF1">
    <property type="entry name" value="BLL2871 PROTEIN"/>
    <property type="match status" value="1"/>
</dbReference>
<dbReference type="PANTHER" id="PTHR39328">
    <property type="entry name" value="BLL2871 PROTEIN"/>
    <property type="match status" value="1"/>
</dbReference>
<name>A0A381PSX3_9ZZZZ</name>
<accession>A0A381PSX3</accession>
<dbReference type="Pfam" id="PF06267">
    <property type="entry name" value="DUF1028"/>
    <property type="match status" value="1"/>
</dbReference>
<evidence type="ECO:0000313" key="1">
    <source>
        <dbReference type="EMBL" id="SUZ70141.1"/>
    </source>
</evidence>